<dbReference type="GeneTree" id="ENSGT01060000249126"/>
<protein>
    <submittedName>
        <fullName evidence="1">Uncharacterized protein</fullName>
    </submittedName>
</protein>
<dbReference type="AlphaFoldDB" id="A0AAY5K079"/>
<evidence type="ECO:0000313" key="2">
    <source>
        <dbReference type="Proteomes" id="UP000265140"/>
    </source>
</evidence>
<evidence type="ECO:0000313" key="1">
    <source>
        <dbReference type="Ensembl" id="ENSELUP00000082288.1"/>
    </source>
</evidence>
<accession>A0AAY5K079</accession>
<sequence length="99" mass="10375">SMLPLCLHYCSTSHIGANTGGHSCLSVLVLGSTDVFPKVNGLQVINGHDALGDARSVCYSSVDQPPRVTHANRTEALSTKTGLAITALTLFVYASARFA</sequence>
<dbReference type="Proteomes" id="UP000265140">
    <property type="component" value="Chromosome 4"/>
</dbReference>
<reference evidence="1 2" key="1">
    <citation type="submission" date="2020-02" db="EMBL/GenBank/DDBJ databases">
        <title>Esox lucius (northern pike) genome, fEsoLuc1, primary haplotype.</title>
        <authorList>
            <person name="Myers G."/>
            <person name="Karagic N."/>
            <person name="Meyer A."/>
            <person name="Pippel M."/>
            <person name="Reichard M."/>
            <person name="Winkler S."/>
            <person name="Tracey A."/>
            <person name="Sims Y."/>
            <person name="Howe K."/>
            <person name="Rhie A."/>
            <person name="Formenti G."/>
            <person name="Durbin R."/>
            <person name="Fedrigo O."/>
            <person name="Jarvis E.D."/>
        </authorList>
    </citation>
    <scope>NUCLEOTIDE SEQUENCE [LARGE SCALE GENOMIC DNA]</scope>
</reference>
<organism evidence="1 2">
    <name type="scientific">Esox lucius</name>
    <name type="common">Northern pike</name>
    <dbReference type="NCBI Taxonomy" id="8010"/>
    <lineage>
        <taxon>Eukaryota</taxon>
        <taxon>Metazoa</taxon>
        <taxon>Chordata</taxon>
        <taxon>Craniata</taxon>
        <taxon>Vertebrata</taxon>
        <taxon>Euteleostomi</taxon>
        <taxon>Actinopterygii</taxon>
        <taxon>Neopterygii</taxon>
        <taxon>Teleostei</taxon>
        <taxon>Protacanthopterygii</taxon>
        <taxon>Esociformes</taxon>
        <taxon>Esocidae</taxon>
        <taxon>Esox</taxon>
    </lineage>
</organism>
<name>A0AAY5K079_ESOLU</name>
<reference evidence="1" key="2">
    <citation type="submission" date="2025-08" db="UniProtKB">
        <authorList>
            <consortium name="Ensembl"/>
        </authorList>
    </citation>
    <scope>IDENTIFICATION</scope>
</reference>
<proteinExistence type="predicted"/>
<reference evidence="1" key="3">
    <citation type="submission" date="2025-09" db="UniProtKB">
        <authorList>
            <consortium name="Ensembl"/>
        </authorList>
    </citation>
    <scope>IDENTIFICATION</scope>
</reference>
<keyword evidence="2" id="KW-1185">Reference proteome</keyword>
<dbReference type="Ensembl" id="ENSELUT00000109215.1">
    <property type="protein sequence ID" value="ENSELUP00000082288.1"/>
    <property type="gene ID" value="ENSELUG00000041817.1"/>
</dbReference>